<organism evidence="7 8">
    <name type="scientific">Rotaria magnacalcarata</name>
    <dbReference type="NCBI Taxonomy" id="392030"/>
    <lineage>
        <taxon>Eukaryota</taxon>
        <taxon>Metazoa</taxon>
        <taxon>Spiralia</taxon>
        <taxon>Gnathifera</taxon>
        <taxon>Rotifera</taxon>
        <taxon>Eurotatoria</taxon>
        <taxon>Bdelloidea</taxon>
        <taxon>Philodinida</taxon>
        <taxon>Philodinidae</taxon>
        <taxon>Rotaria</taxon>
    </lineage>
</organism>
<feature type="transmembrane region" description="Helical" evidence="5">
    <location>
        <begin position="261"/>
        <end position="282"/>
    </location>
</feature>
<feature type="transmembrane region" description="Helical" evidence="5">
    <location>
        <begin position="50"/>
        <end position="73"/>
    </location>
</feature>
<sequence length="384" mass="44342">QTVLTLLMYSDNSNTSVCLNGGHCSSTGTCASRLSLIGAITKDVTSMRDFYLTVFLFLGICGLINNILALTTFLNERIRCTVCGIYLIIFSAFGITLAFTLLTYLITIAQYKNDTYRLLVCHFIPYVPVILNGEAILFTAAIAVERTFIECLNFSIHGNRKRGLVVSVIITVYVTCSNLDEIFIRRLSAYPMGNQVCIYDFERYPTWRRLDIIFSYIHVVVPCVVHVVCSLCVLTTIARWKIFIRGIDNKFFRVWFQELCLHRDFFVPPLCLLVCILPHGIIDHLLNTRIPYSNKLQLRFHIVFVLLLFIPQLFSFILYVCPNRKYWKEFQHTIIFRKICCYFYQKNQRLRRQRLIGSPMIPLRTSISTISQATSISEQTDTSE</sequence>
<feature type="transmembrane region" description="Helical" evidence="5">
    <location>
        <begin position="213"/>
        <end position="240"/>
    </location>
</feature>
<evidence type="ECO:0000256" key="1">
    <source>
        <dbReference type="ARBA" id="ARBA00004370"/>
    </source>
</evidence>
<protein>
    <recommendedName>
        <fullName evidence="6">G-protein coupled receptors family 1 profile domain-containing protein</fullName>
    </recommendedName>
</protein>
<feature type="domain" description="G-protein coupled receptors family 1 profile" evidence="6">
    <location>
        <begin position="65"/>
        <end position="319"/>
    </location>
</feature>
<reference evidence="7" key="1">
    <citation type="submission" date="2021-02" db="EMBL/GenBank/DDBJ databases">
        <authorList>
            <person name="Nowell W R."/>
        </authorList>
    </citation>
    <scope>NUCLEOTIDE SEQUENCE</scope>
</reference>
<evidence type="ECO:0000256" key="4">
    <source>
        <dbReference type="ARBA" id="ARBA00023136"/>
    </source>
</evidence>
<gene>
    <name evidence="7" type="ORF">OVN521_LOCUS24197</name>
</gene>
<dbReference type="SUPFAM" id="SSF81321">
    <property type="entry name" value="Family A G protein-coupled receptor-like"/>
    <property type="match status" value="1"/>
</dbReference>
<evidence type="ECO:0000313" key="8">
    <source>
        <dbReference type="Proteomes" id="UP000663866"/>
    </source>
</evidence>
<dbReference type="EMBL" id="CAJOBG010005693">
    <property type="protein sequence ID" value="CAF4162107.1"/>
    <property type="molecule type" value="Genomic_DNA"/>
</dbReference>
<keyword evidence="8" id="KW-1185">Reference proteome</keyword>
<dbReference type="InterPro" id="IPR017452">
    <property type="entry name" value="GPCR_Rhodpsn_7TM"/>
</dbReference>
<evidence type="ECO:0000256" key="3">
    <source>
        <dbReference type="ARBA" id="ARBA00022989"/>
    </source>
</evidence>
<evidence type="ECO:0000259" key="6">
    <source>
        <dbReference type="PROSITE" id="PS50262"/>
    </source>
</evidence>
<dbReference type="GO" id="GO:0016020">
    <property type="term" value="C:membrane"/>
    <property type="evidence" value="ECO:0007669"/>
    <property type="project" value="UniProtKB-SubCell"/>
</dbReference>
<comment type="caution">
    <text evidence="7">The sequence shown here is derived from an EMBL/GenBank/DDBJ whole genome shotgun (WGS) entry which is preliminary data.</text>
</comment>
<dbReference type="Proteomes" id="UP000663866">
    <property type="component" value="Unassembled WGS sequence"/>
</dbReference>
<dbReference type="PROSITE" id="PS50262">
    <property type="entry name" value="G_PROTEIN_RECEP_F1_2"/>
    <property type="match status" value="1"/>
</dbReference>
<feature type="transmembrane region" description="Helical" evidence="5">
    <location>
        <begin position="85"/>
        <end position="111"/>
    </location>
</feature>
<feature type="transmembrane region" description="Helical" evidence="5">
    <location>
        <begin position="302"/>
        <end position="321"/>
    </location>
</feature>
<accession>A0A819ZEL6</accession>
<evidence type="ECO:0000313" key="7">
    <source>
        <dbReference type="EMBL" id="CAF4162107.1"/>
    </source>
</evidence>
<dbReference type="Gene3D" id="1.20.1070.10">
    <property type="entry name" value="Rhodopsin 7-helix transmembrane proteins"/>
    <property type="match status" value="1"/>
</dbReference>
<feature type="transmembrane region" description="Helical" evidence="5">
    <location>
        <begin position="123"/>
        <end position="144"/>
    </location>
</feature>
<name>A0A819ZEL6_9BILA</name>
<keyword evidence="4 5" id="KW-0472">Membrane</keyword>
<evidence type="ECO:0000256" key="5">
    <source>
        <dbReference type="SAM" id="Phobius"/>
    </source>
</evidence>
<proteinExistence type="predicted"/>
<keyword evidence="3 5" id="KW-1133">Transmembrane helix</keyword>
<comment type="subcellular location">
    <subcellularLocation>
        <location evidence="1">Membrane</location>
    </subcellularLocation>
</comment>
<feature type="transmembrane region" description="Helical" evidence="5">
    <location>
        <begin position="164"/>
        <end position="184"/>
    </location>
</feature>
<keyword evidence="2 5" id="KW-0812">Transmembrane</keyword>
<evidence type="ECO:0000256" key="2">
    <source>
        <dbReference type="ARBA" id="ARBA00022692"/>
    </source>
</evidence>
<feature type="non-terminal residue" evidence="7">
    <location>
        <position position="1"/>
    </location>
</feature>
<dbReference type="AlphaFoldDB" id="A0A819ZEL6"/>